<accession>A0A2H3D5L3</accession>
<dbReference type="SUPFAM" id="SSF53790">
    <property type="entry name" value="Tetrapyrrole methylase"/>
    <property type="match status" value="1"/>
</dbReference>
<dbReference type="InParanoid" id="A0A2H3D5L3"/>
<evidence type="ECO:0008006" key="3">
    <source>
        <dbReference type="Google" id="ProtNLM"/>
    </source>
</evidence>
<sequence length="134" mass="14604">MGCILVVGNPYGATTHTDLRSRLGIPIIPIYSLIMNTVGTCGLQLYTFGQAVSIVFTDTRKPNALYDRIKENVDPGLHTLVLLDIRESSSVRDFLLLSVSPLDVCVSGRKICELPRYMSGSSLLFGVAGVEGQW</sequence>
<dbReference type="EMBL" id="KZ293682">
    <property type="protein sequence ID" value="PBK86712.1"/>
    <property type="molecule type" value="Genomic_DNA"/>
</dbReference>
<dbReference type="InterPro" id="IPR035996">
    <property type="entry name" value="4pyrrol_Methylase_sf"/>
</dbReference>
<dbReference type="InterPro" id="IPR014776">
    <property type="entry name" value="4pyrrole_Mease_sub2"/>
</dbReference>
<name>A0A2H3D5L3_ARMGA</name>
<reference evidence="2" key="1">
    <citation type="journal article" date="2017" name="Nat. Ecol. Evol.">
        <title>Genome expansion and lineage-specific genetic innovations in the forest pathogenic fungi Armillaria.</title>
        <authorList>
            <person name="Sipos G."/>
            <person name="Prasanna A.N."/>
            <person name="Walter M.C."/>
            <person name="O'Connor E."/>
            <person name="Balint B."/>
            <person name="Krizsan K."/>
            <person name="Kiss B."/>
            <person name="Hess J."/>
            <person name="Varga T."/>
            <person name="Slot J."/>
            <person name="Riley R."/>
            <person name="Boka B."/>
            <person name="Rigling D."/>
            <person name="Barry K."/>
            <person name="Lee J."/>
            <person name="Mihaltcheva S."/>
            <person name="LaButti K."/>
            <person name="Lipzen A."/>
            <person name="Waldron R."/>
            <person name="Moloney N.M."/>
            <person name="Sperisen C."/>
            <person name="Kredics L."/>
            <person name="Vagvoelgyi C."/>
            <person name="Patrignani A."/>
            <person name="Fitzpatrick D."/>
            <person name="Nagy I."/>
            <person name="Doyle S."/>
            <person name="Anderson J.B."/>
            <person name="Grigoriev I.V."/>
            <person name="Gueldener U."/>
            <person name="Muensterkoetter M."/>
            <person name="Nagy L.G."/>
        </authorList>
    </citation>
    <scope>NUCLEOTIDE SEQUENCE [LARGE SCALE GENOMIC DNA]</scope>
    <source>
        <strain evidence="2">Ar21-2</strain>
    </source>
</reference>
<protein>
    <recommendedName>
        <fullName evidence="3">Tetrapyrrole methylase domain-containing protein</fullName>
    </recommendedName>
</protein>
<dbReference type="OrthoDB" id="2516at2759"/>
<proteinExistence type="predicted"/>
<organism evidence="1 2">
    <name type="scientific">Armillaria gallica</name>
    <name type="common">Bulbous honey fungus</name>
    <name type="synonym">Armillaria bulbosa</name>
    <dbReference type="NCBI Taxonomy" id="47427"/>
    <lineage>
        <taxon>Eukaryota</taxon>
        <taxon>Fungi</taxon>
        <taxon>Dikarya</taxon>
        <taxon>Basidiomycota</taxon>
        <taxon>Agaricomycotina</taxon>
        <taxon>Agaricomycetes</taxon>
        <taxon>Agaricomycetidae</taxon>
        <taxon>Agaricales</taxon>
        <taxon>Marasmiineae</taxon>
        <taxon>Physalacriaceae</taxon>
        <taxon>Armillaria</taxon>
    </lineage>
</organism>
<keyword evidence="2" id="KW-1185">Reference proteome</keyword>
<dbReference type="Gene3D" id="3.30.950.10">
    <property type="entry name" value="Methyltransferase, Cobalt-precorrin-4 Transmethylase, Domain 2"/>
    <property type="match status" value="1"/>
</dbReference>
<dbReference type="PANTHER" id="PTHR10882">
    <property type="entry name" value="DIPHTHINE SYNTHASE"/>
    <property type="match status" value="1"/>
</dbReference>
<dbReference type="STRING" id="47427.A0A2H3D5L3"/>
<dbReference type="InterPro" id="IPR004551">
    <property type="entry name" value="Dphthn_synthase"/>
</dbReference>
<dbReference type="Proteomes" id="UP000217790">
    <property type="component" value="Unassembled WGS sequence"/>
</dbReference>
<gene>
    <name evidence="1" type="ORF">ARMGADRAFT_478442</name>
</gene>
<evidence type="ECO:0000313" key="1">
    <source>
        <dbReference type="EMBL" id="PBK86712.1"/>
    </source>
</evidence>
<evidence type="ECO:0000313" key="2">
    <source>
        <dbReference type="Proteomes" id="UP000217790"/>
    </source>
</evidence>
<dbReference type="GO" id="GO:0017183">
    <property type="term" value="P:protein histidyl modification to diphthamide"/>
    <property type="evidence" value="ECO:0007669"/>
    <property type="project" value="InterPro"/>
</dbReference>
<dbReference type="PANTHER" id="PTHR10882:SF0">
    <property type="entry name" value="DIPHTHINE METHYL ESTER SYNTHASE"/>
    <property type="match status" value="1"/>
</dbReference>
<dbReference type="AlphaFoldDB" id="A0A2H3D5L3"/>
<dbReference type="GO" id="GO:0008168">
    <property type="term" value="F:methyltransferase activity"/>
    <property type="evidence" value="ECO:0007669"/>
    <property type="project" value="InterPro"/>
</dbReference>